<keyword evidence="1" id="KW-0732">Signal</keyword>
<dbReference type="Gene3D" id="2.70.98.10">
    <property type="match status" value="1"/>
</dbReference>
<dbReference type="PANTHER" id="PTHR12143">
    <property type="entry name" value="PEPTIDE N-GLYCANASE PNGASE -RELATED"/>
    <property type="match status" value="1"/>
</dbReference>
<dbReference type="GO" id="GO:0030246">
    <property type="term" value="F:carbohydrate binding"/>
    <property type="evidence" value="ECO:0007669"/>
    <property type="project" value="InterPro"/>
</dbReference>
<dbReference type="Gene3D" id="1.20.1050.60">
    <property type="entry name" value="alpha-1,2-mannosidase"/>
    <property type="match status" value="1"/>
</dbReference>
<dbReference type="EMBL" id="AYSA01000194">
    <property type="protein sequence ID" value="ESZ95286.1"/>
    <property type="molecule type" value="Genomic_DNA"/>
</dbReference>
<dbReference type="Gene3D" id="3.30.2080.10">
    <property type="entry name" value="GH92 mannosidase domain"/>
    <property type="match status" value="1"/>
</dbReference>
<gene>
    <name evidence="4" type="ORF">SBOR_4313</name>
</gene>
<dbReference type="AlphaFoldDB" id="W9CHE4"/>
<dbReference type="Pfam" id="PF17678">
    <property type="entry name" value="Glyco_hydro_92N"/>
    <property type="match status" value="1"/>
</dbReference>
<dbReference type="GO" id="GO:0005634">
    <property type="term" value="C:nucleus"/>
    <property type="evidence" value="ECO:0007669"/>
    <property type="project" value="TreeGrafter"/>
</dbReference>
<dbReference type="InterPro" id="IPR014718">
    <property type="entry name" value="GH-type_carb-bd"/>
</dbReference>
<feature type="domain" description="Glycosyl hydrolase family 92 N-terminal" evidence="3">
    <location>
        <begin position="41"/>
        <end position="288"/>
    </location>
</feature>
<dbReference type="FunFam" id="2.70.98.10:FF:000010">
    <property type="entry name" value="Alpha-1,2-mannosidase family protein"/>
    <property type="match status" value="1"/>
</dbReference>
<dbReference type="InterPro" id="IPR041371">
    <property type="entry name" value="GH92_N"/>
</dbReference>
<dbReference type="InterPro" id="IPR008928">
    <property type="entry name" value="6-hairpin_glycosidase_sf"/>
</dbReference>
<dbReference type="GO" id="GO:0000224">
    <property type="term" value="F:peptide-N4-(N-acetyl-beta-glucosaminyl)asparagine amidase activity"/>
    <property type="evidence" value="ECO:0007669"/>
    <property type="project" value="TreeGrafter"/>
</dbReference>
<evidence type="ECO:0000313" key="4">
    <source>
        <dbReference type="EMBL" id="ESZ95286.1"/>
    </source>
</evidence>
<dbReference type="Proteomes" id="UP000019487">
    <property type="component" value="Unassembled WGS sequence"/>
</dbReference>
<dbReference type="NCBIfam" id="TIGR01180">
    <property type="entry name" value="aman2_put"/>
    <property type="match status" value="1"/>
</dbReference>
<feature type="chain" id="PRO_5004920449" evidence="1">
    <location>
        <begin position="22"/>
        <end position="784"/>
    </location>
</feature>
<proteinExistence type="predicted"/>
<name>W9CHE4_SCLBF</name>
<dbReference type="Gene3D" id="1.20.1610.10">
    <property type="entry name" value="alpha-1,2-mannosidases domains"/>
    <property type="match status" value="1"/>
</dbReference>
<dbReference type="PANTHER" id="PTHR12143:SF23">
    <property type="entry name" value="PUTATIVE-RELATED"/>
    <property type="match status" value="1"/>
</dbReference>
<dbReference type="FunFam" id="1.20.1610.10:FF:000002">
    <property type="entry name" value="Alpha-1,2-mannosidase family protein"/>
    <property type="match status" value="1"/>
</dbReference>
<dbReference type="OrthoDB" id="449263at2759"/>
<reference evidence="4 5" key="1">
    <citation type="journal article" date="2014" name="Genome Announc.">
        <title>Draft genome sequence of Sclerotinia borealis, a psychrophilic plant pathogenic fungus.</title>
        <authorList>
            <person name="Mardanov A.V."/>
            <person name="Beletsky A.V."/>
            <person name="Kadnikov V.V."/>
            <person name="Ignatov A.N."/>
            <person name="Ravin N.V."/>
        </authorList>
    </citation>
    <scope>NUCLEOTIDE SEQUENCE [LARGE SCALE GENOMIC DNA]</scope>
    <source>
        <strain evidence="5">F-4157</strain>
    </source>
</reference>
<dbReference type="GO" id="GO:0005829">
    <property type="term" value="C:cytosol"/>
    <property type="evidence" value="ECO:0007669"/>
    <property type="project" value="TreeGrafter"/>
</dbReference>
<dbReference type="SUPFAM" id="SSF48208">
    <property type="entry name" value="Six-hairpin glycosidases"/>
    <property type="match status" value="1"/>
</dbReference>
<dbReference type="GO" id="GO:0006516">
    <property type="term" value="P:glycoprotein catabolic process"/>
    <property type="evidence" value="ECO:0007669"/>
    <property type="project" value="TreeGrafter"/>
</dbReference>
<dbReference type="HOGENOM" id="CLU_003690_4_1_1"/>
<organism evidence="4 5">
    <name type="scientific">Sclerotinia borealis (strain F-4128)</name>
    <dbReference type="NCBI Taxonomy" id="1432307"/>
    <lineage>
        <taxon>Eukaryota</taxon>
        <taxon>Fungi</taxon>
        <taxon>Dikarya</taxon>
        <taxon>Ascomycota</taxon>
        <taxon>Pezizomycotina</taxon>
        <taxon>Leotiomycetes</taxon>
        <taxon>Helotiales</taxon>
        <taxon>Sclerotiniaceae</taxon>
        <taxon>Sclerotinia</taxon>
    </lineage>
</organism>
<dbReference type="InterPro" id="IPR005887">
    <property type="entry name" value="GH92_a_mannosidase_put"/>
</dbReference>
<dbReference type="InterPro" id="IPR050883">
    <property type="entry name" value="PNGase"/>
</dbReference>
<sequence length="784" mass="86080">MTLKTPLRTLIDLLLLSPVVAQWTTTHTTSPNASTFDPLQYVNQLIGTNNGGNVFAGATIPYGMAKAVADVNGQNTAGFSTDGSSVTGFSHMHDSGTGGNPSLGNFPLFPQYCPDDVIDNCKFSITDRAAPYVPDSVVATPGYFGLSLANGIHAEMTVSEHAALYRFKFPAETSSNGTVLSPLILLDLTDLAASRQNAAISVADNGRIKANGTFIPSFGSGSFMSYVCVDFSGGSIQDTGIWVNNRAGTEPRDLFVTRGINLFYIQAGGFIRFDAPTNGTISARVGVSLVSSNKACQNAENEIPDWNFAGLKKTAEDAWREKLSVVTVEAGNGSDVSLLTNFYSAIYRTMMSPQNYTGENPLWESTEPYFDSFYCIWDAFRSQLPFLTIIDPSALSEMIRSLLDTYKNLGWLPDCRMSLCKGFTQGGSNADNVITDAYVKNLTGIDWQVAYEAVINDAENEPLDWSNEGRGGLMSWKALNYIPYLDYDYLGFGTNSRSISRTLEYSYNDFCISTLGKGLGKPEYTKYLQRATNWQDLWKEDQTSYIKGVDTGFTGFFQPKYLNGTWGYQDPILCSPLDDFCSLTSNPQETFVPHDIATLIDLLGGPEPFISRLDYLHTSGLTDIGNEPSFLTVFLYHYAARPALSASRAHTYIPAYFNASTTGLPGNDDTGAMASFSAFSMMGLFPNPGQNVYLIIPPFFKAVSFTNENGKRSTIRNLGWDGGVRNIYVQSAWVDGVRWNRSWIGHEFFTEGKTLELVLGDTESDWGTKEEDLPPSMNVGNMKF</sequence>
<keyword evidence="5" id="KW-1185">Reference proteome</keyword>
<protein>
    <submittedName>
        <fullName evidence="4">Putative alpha-1,2-mannosidase</fullName>
    </submittedName>
</protein>
<dbReference type="FunFam" id="1.20.1050.60:FF:000002">
    <property type="entry name" value="Glycosyl hydrolase family 92"/>
    <property type="match status" value="1"/>
</dbReference>
<comment type="caution">
    <text evidence="4">The sequence shown here is derived from an EMBL/GenBank/DDBJ whole genome shotgun (WGS) entry which is preliminary data.</text>
</comment>
<evidence type="ECO:0000259" key="3">
    <source>
        <dbReference type="Pfam" id="PF17678"/>
    </source>
</evidence>
<evidence type="ECO:0000256" key="1">
    <source>
        <dbReference type="SAM" id="SignalP"/>
    </source>
</evidence>
<evidence type="ECO:0000259" key="2">
    <source>
        <dbReference type="Pfam" id="PF07971"/>
    </source>
</evidence>
<dbReference type="Pfam" id="PF07971">
    <property type="entry name" value="Glyco_hydro_92"/>
    <property type="match status" value="1"/>
</dbReference>
<evidence type="ECO:0000313" key="5">
    <source>
        <dbReference type="Proteomes" id="UP000019487"/>
    </source>
</evidence>
<feature type="domain" description="Glycosyl hydrolase family 92" evidence="2">
    <location>
        <begin position="294"/>
        <end position="761"/>
    </location>
</feature>
<accession>W9CHE4</accession>
<feature type="signal peptide" evidence="1">
    <location>
        <begin position="1"/>
        <end position="21"/>
    </location>
</feature>
<dbReference type="FunFam" id="3.30.2080.10:FF:000001">
    <property type="entry name" value="Alpha-1,2-mannosidase subfamily"/>
    <property type="match status" value="1"/>
</dbReference>
<dbReference type="InterPro" id="IPR012939">
    <property type="entry name" value="Glyco_hydro_92"/>
</dbReference>
<dbReference type="STRING" id="1432307.W9CHE4"/>
<dbReference type="GO" id="GO:0005975">
    <property type="term" value="P:carbohydrate metabolic process"/>
    <property type="evidence" value="ECO:0007669"/>
    <property type="project" value="InterPro"/>
</dbReference>